<name>A0A0F9JSN3_9ZZZZ</name>
<accession>A0A0F9JSN3</accession>
<sequence length="87" mass="9640">VCSTHMKRGSYYRRLLCVECQKDGKCLLCKKIVAPQYLSKENGCCPGCNLNDAKKANKYKHKKTVNKSKGDDNGNETNTSVPTAVNV</sequence>
<evidence type="ECO:0000256" key="1">
    <source>
        <dbReference type="SAM" id="MobiDB-lite"/>
    </source>
</evidence>
<feature type="non-terminal residue" evidence="2">
    <location>
        <position position="1"/>
    </location>
</feature>
<comment type="caution">
    <text evidence="2">The sequence shown here is derived from an EMBL/GenBank/DDBJ whole genome shotgun (WGS) entry which is preliminary data.</text>
</comment>
<reference evidence="2" key="1">
    <citation type="journal article" date="2015" name="Nature">
        <title>Complex archaea that bridge the gap between prokaryotes and eukaryotes.</title>
        <authorList>
            <person name="Spang A."/>
            <person name="Saw J.H."/>
            <person name="Jorgensen S.L."/>
            <person name="Zaremba-Niedzwiedzka K."/>
            <person name="Martijn J."/>
            <person name="Lind A.E."/>
            <person name="van Eijk R."/>
            <person name="Schleper C."/>
            <person name="Guy L."/>
            <person name="Ettema T.J."/>
        </authorList>
    </citation>
    <scope>NUCLEOTIDE SEQUENCE</scope>
</reference>
<protein>
    <submittedName>
        <fullName evidence="2">Uncharacterized protein</fullName>
    </submittedName>
</protein>
<dbReference type="AlphaFoldDB" id="A0A0F9JSN3"/>
<feature type="compositionally biased region" description="Polar residues" evidence="1">
    <location>
        <begin position="75"/>
        <end position="87"/>
    </location>
</feature>
<dbReference type="EMBL" id="LAZR01009400">
    <property type="protein sequence ID" value="KKM72824.1"/>
    <property type="molecule type" value="Genomic_DNA"/>
</dbReference>
<evidence type="ECO:0000313" key="2">
    <source>
        <dbReference type="EMBL" id="KKM72824.1"/>
    </source>
</evidence>
<feature type="region of interest" description="Disordered" evidence="1">
    <location>
        <begin position="59"/>
        <end position="87"/>
    </location>
</feature>
<organism evidence="2">
    <name type="scientific">marine sediment metagenome</name>
    <dbReference type="NCBI Taxonomy" id="412755"/>
    <lineage>
        <taxon>unclassified sequences</taxon>
        <taxon>metagenomes</taxon>
        <taxon>ecological metagenomes</taxon>
    </lineage>
</organism>
<proteinExistence type="predicted"/>
<gene>
    <name evidence="2" type="ORF">LCGC14_1416700</name>
</gene>